<dbReference type="PANTHER" id="PTHR30160">
    <property type="entry name" value="TETRAACYLDISACCHARIDE 4'-KINASE-RELATED"/>
    <property type="match status" value="1"/>
</dbReference>
<dbReference type="PANTHER" id="PTHR30160:SF1">
    <property type="entry name" value="LIPOPOLYSACCHARIDE 1,2-N-ACETYLGLUCOSAMINETRANSFERASE-RELATED"/>
    <property type="match status" value="1"/>
</dbReference>
<dbReference type="InterPro" id="IPR051199">
    <property type="entry name" value="LPS_LOS_Heptosyltrfase"/>
</dbReference>
<keyword evidence="4" id="KW-1185">Reference proteome</keyword>
<dbReference type="Proteomes" id="UP000670776">
    <property type="component" value="Unassembled WGS sequence"/>
</dbReference>
<organism evidence="3 4">
    <name type="scientific">Mariniflexile gromovii</name>
    <dbReference type="NCBI Taxonomy" id="362523"/>
    <lineage>
        <taxon>Bacteria</taxon>
        <taxon>Pseudomonadati</taxon>
        <taxon>Bacteroidota</taxon>
        <taxon>Flavobacteriia</taxon>
        <taxon>Flavobacteriales</taxon>
        <taxon>Flavobacteriaceae</taxon>
        <taxon>Mariniflexile</taxon>
    </lineage>
</organism>
<evidence type="ECO:0000313" key="3">
    <source>
        <dbReference type="EMBL" id="MBP0903896.1"/>
    </source>
</evidence>
<comment type="caution">
    <text evidence="3">The sequence shown here is derived from an EMBL/GenBank/DDBJ whole genome shotgun (WGS) entry which is preliminary data.</text>
</comment>
<dbReference type="SUPFAM" id="SSF53756">
    <property type="entry name" value="UDP-Glycosyltransferase/glycogen phosphorylase"/>
    <property type="match status" value="1"/>
</dbReference>
<reference evidence="3 4" key="1">
    <citation type="submission" date="2021-04" db="EMBL/GenBank/DDBJ databases">
        <title>Mariniflexile gromovii gen. nov., sp. nov., a gliding bacterium isolated from the sea urchin Strongylocentrotus intermedius.</title>
        <authorList>
            <person name="Ko S."/>
            <person name="Le V."/>
            <person name="Ahn C.-Y."/>
            <person name="Oh H.-M."/>
        </authorList>
    </citation>
    <scope>NUCLEOTIDE SEQUENCE [LARGE SCALE GENOMIC DNA]</scope>
    <source>
        <strain evidence="3 4">KCTC 12570</strain>
    </source>
</reference>
<dbReference type="Pfam" id="PF01075">
    <property type="entry name" value="Glyco_transf_9"/>
    <property type="match status" value="1"/>
</dbReference>
<dbReference type="CDD" id="cd03789">
    <property type="entry name" value="GT9_LPS_heptosyltransferase"/>
    <property type="match status" value="1"/>
</dbReference>
<dbReference type="RefSeq" id="WP_209654610.1">
    <property type="nucleotide sequence ID" value="NZ_JAGJCB010000006.1"/>
</dbReference>
<evidence type="ECO:0000256" key="1">
    <source>
        <dbReference type="ARBA" id="ARBA00022676"/>
    </source>
</evidence>
<gene>
    <name evidence="3" type="ORF">J8H85_08645</name>
</gene>
<protein>
    <submittedName>
        <fullName evidence="3">Glycosyltransferase family 9 protein</fullName>
    </submittedName>
</protein>
<keyword evidence="2" id="KW-0808">Transferase</keyword>
<evidence type="ECO:0000313" key="4">
    <source>
        <dbReference type="Proteomes" id="UP000670776"/>
    </source>
</evidence>
<accession>A0ABS4BV62</accession>
<proteinExistence type="predicted"/>
<evidence type="ECO:0000256" key="2">
    <source>
        <dbReference type="ARBA" id="ARBA00022679"/>
    </source>
</evidence>
<dbReference type="EMBL" id="JAGJCB010000006">
    <property type="protein sequence ID" value="MBP0903896.1"/>
    <property type="molecule type" value="Genomic_DNA"/>
</dbReference>
<keyword evidence="1" id="KW-0328">Glycosyltransferase</keyword>
<dbReference type="Gene3D" id="3.40.50.2000">
    <property type="entry name" value="Glycogen Phosphorylase B"/>
    <property type="match status" value="2"/>
</dbReference>
<sequence>MKILVIQQKMIGDVLTSSILFKVIKDEIPNAELHYLINTHTFSVVDNNPFIDKFIYFTKEAESSKKELFKLAKSIRKEKFDVVIDVYSKLSSNIITLFSGAKTKISYHKFYTTSIYTHNVKRHKTASTKAGLAIENRLLLLEPLGIKIATAQPKIYLKEEEITNAKTFLEKNNIHLNKPIYMVSVLGSGLRKTYPFEYMAEVIDTIANQTKGSILFNYIPNQLTEAETVFNLCKPETKKHIKFDVFGKSLREFLAITSHCTAVIGNEGGAINMAKALNINTFAIFSPWIDTATWGTFESNHHINVHLKDYKPELYANKAEKEMKNESLELYKIFKPAFFTDKLKTFLN</sequence>
<name>A0ABS4BV62_9FLAO</name>
<dbReference type="InterPro" id="IPR002201">
    <property type="entry name" value="Glyco_trans_9"/>
</dbReference>